<protein>
    <submittedName>
        <fullName evidence="4">Family of serine hydrolases 3</fullName>
    </submittedName>
</protein>
<evidence type="ECO:0000313" key="5">
    <source>
        <dbReference type="Proteomes" id="UP001320420"/>
    </source>
</evidence>
<feature type="region of interest" description="Disordered" evidence="2">
    <location>
        <begin position="91"/>
        <end position="111"/>
    </location>
</feature>
<dbReference type="Proteomes" id="UP001320420">
    <property type="component" value="Unassembled WGS sequence"/>
</dbReference>
<proteinExistence type="predicted"/>
<dbReference type="Gene3D" id="3.40.50.1820">
    <property type="entry name" value="alpha/beta hydrolase"/>
    <property type="match status" value="1"/>
</dbReference>
<evidence type="ECO:0000313" key="4">
    <source>
        <dbReference type="EMBL" id="KAK7752534.1"/>
    </source>
</evidence>
<dbReference type="GO" id="GO:0019748">
    <property type="term" value="P:secondary metabolic process"/>
    <property type="evidence" value="ECO:0007669"/>
    <property type="project" value="TreeGrafter"/>
</dbReference>
<feature type="compositionally biased region" description="Low complexity" evidence="2">
    <location>
        <begin position="15"/>
        <end position="28"/>
    </location>
</feature>
<dbReference type="InterPro" id="IPR005645">
    <property type="entry name" value="FSH-like_dom"/>
</dbReference>
<feature type="domain" description="Serine hydrolase" evidence="3">
    <location>
        <begin position="33"/>
        <end position="290"/>
    </location>
</feature>
<feature type="region of interest" description="Disordered" evidence="2">
    <location>
        <begin position="1"/>
        <end position="28"/>
    </location>
</feature>
<evidence type="ECO:0000259" key="3">
    <source>
        <dbReference type="Pfam" id="PF03959"/>
    </source>
</evidence>
<dbReference type="GO" id="GO:0005737">
    <property type="term" value="C:cytoplasm"/>
    <property type="evidence" value="ECO:0007669"/>
    <property type="project" value="TreeGrafter"/>
</dbReference>
<dbReference type="EMBL" id="JAKJXP020000037">
    <property type="protein sequence ID" value="KAK7752534.1"/>
    <property type="molecule type" value="Genomic_DNA"/>
</dbReference>
<gene>
    <name evidence="4" type="primary">FSH3</name>
    <name evidence="4" type="ORF">SLS62_005502</name>
</gene>
<feature type="compositionally biased region" description="Acidic residues" evidence="2">
    <location>
        <begin position="101"/>
        <end position="110"/>
    </location>
</feature>
<dbReference type="AlphaFoldDB" id="A0AAN9V0F2"/>
<evidence type="ECO:0000256" key="1">
    <source>
        <dbReference type="ARBA" id="ARBA00022801"/>
    </source>
</evidence>
<dbReference type="PANTHER" id="PTHR48070">
    <property type="entry name" value="ESTERASE OVCA2"/>
    <property type="match status" value="1"/>
</dbReference>
<dbReference type="Pfam" id="PF03959">
    <property type="entry name" value="FSH1"/>
    <property type="match status" value="1"/>
</dbReference>
<accession>A0AAN9V0F2</accession>
<sequence length="318" mass="34074">MSSANQEPSQPGPKGPANSKKAKAAAAIPNDKKELKILMLHGYTQSGPLFDSKTRALAKLLNKALGPAPLNLAPRMIFPTGPHRLRAQDIPGFEPPAAGEEGGEEEDESDNWGWWRKDEASGAYAGFGAAMRTVAAAIRDARGGEGTGGIDGVLGFSQGGCLAALVAAVLETPYRAPPPGCPSPEPTGAGAGAQLEYDWSWIEELRAANGHQPLRFCVVYSGFWAPVAGLQWLYGEGEEKKISTPTLHFLGSLDSVVEESRSQALIDRCRDPAVAVHSGGHHVPVARDRVMPLVGFLRQVLEKEKQQQEEREQEGERL</sequence>
<dbReference type="SUPFAM" id="SSF53474">
    <property type="entry name" value="alpha/beta-Hydrolases"/>
    <property type="match status" value="1"/>
</dbReference>
<keyword evidence="5" id="KW-1185">Reference proteome</keyword>
<keyword evidence="1 4" id="KW-0378">Hydrolase</keyword>
<dbReference type="GO" id="GO:0016787">
    <property type="term" value="F:hydrolase activity"/>
    <property type="evidence" value="ECO:0007669"/>
    <property type="project" value="UniProtKB-KW"/>
</dbReference>
<evidence type="ECO:0000256" key="2">
    <source>
        <dbReference type="SAM" id="MobiDB-lite"/>
    </source>
</evidence>
<comment type="caution">
    <text evidence="4">The sequence shown here is derived from an EMBL/GenBank/DDBJ whole genome shotgun (WGS) entry which is preliminary data.</text>
</comment>
<reference evidence="4 5" key="1">
    <citation type="submission" date="2024-02" db="EMBL/GenBank/DDBJ databases">
        <title>De novo assembly and annotation of 12 fungi associated with fruit tree decline syndrome in Ontario, Canada.</title>
        <authorList>
            <person name="Sulman M."/>
            <person name="Ellouze W."/>
            <person name="Ilyukhin E."/>
        </authorList>
    </citation>
    <scope>NUCLEOTIDE SEQUENCE [LARGE SCALE GENOMIC DNA]</scope>
    <source>
        <strain evidence="4 5">M11/M66-122</strain>
    </source>
</reference>
<organism evidence="4 5">
    <name type="scientific">Diatrype stigma</name>
    <dbReference type="NCBI Taxonomy" id="117547"/>
    <lineage>
        <taxon>Eukaryota</taxon>
        <taxon>Fungi</taxon>
        <taxon>Dikarya</taxon>
        <taxon>Ascomycota</taxon>
        <taxon>Pezizomycotina</taxon>
        <taxon>Sordariomycetes</taxon>
        <taxon>Xylariomycetidae</taxon>
        <taxon>Xylariales</taxon>
        <taxon>Diatrypaceae</taxon>
        <taxon>Diatrype</taxon>
    </lineage>
</organism>
<name>A0AAN9V0F2_9PEZI</name>
<dbReference type="InterPro" id="IPR029058">
    <property type="entry name" value="AB_hydrolase_fold"/>
</dbReference>
<dbReference type="GO" id="GO:0005634">
    <property type="term" value="C:nucleus"/>
    <property type="evidence" value="ECO:0007669"/>
    <property type="project" value="TreeGrafter"/>
</dbReference>
<dbReference type="PANTHER" id="PTHR48070:SF6">
    <property type="entry name" value="ESTERASE OVCA2"/>
    <property type="match status" value="1"/>
</dbReference>
<dbReference type="InterPro" id="IPR050593">
    <property type="entry name" value="LovG"/>
</dbReference>